<dbReference type="GO" id="GO:0045504">
    <property type="term" value="F:dynein heavy chain binding"/>
    <property type="evidence" value="ECO:0007669"/>
    <property type="project" value="TreeGrafter"/>
</dbReference>
<dbReference type="GO" id="GO:0097014">
    <property type="term" value="C:ciliary plasm"/>
    <property type="evidence" value="ECO:0007669"/>
    <property type="project" value="TreeGrafter"/>
</dbReference>
<feature type="repeat" description="WD" evidence="5">
    <location>
        <begin position="446"/>
        <end position="488"/>
    </location>
</feature>
<dbReference type="InterPro" id="IPR050687">
    <property type="entry name" value="Dynein_IC"/>
</dbReference>
<feature type="region of interest" description="Disordered" evidence="6">
    <location>
        <begin position="29"/>
        <end position="75"/>
    </location>
</feature>
<evidence type="ECO:0000256" key="2">
    <source>
        <dbReference type="ARBA" id="ARBA00022490"/>
    </source>
</evidence>
<dbReference type="InParanoid" id="K3WD36"/>
<accession>K3WD36</accession>
<dbReference type="AlphaFoldDB" id="K3WD36"/>
<dbReference type="PANTHER" id="PTHR12442">
    <property type="entry name" value="DYNEIN INTERMEDIATE CHAIN"/>
    <property type="match status" value="1"/>
</dbReference>
<dbReference type="InterPro" id="IPR015943">
    <property type="entry name" value="WD40/YVTN_repeat-like_dom_sf"/>
</dbReference>
<protein>
    <submittedName>
        <fullName evidence="7">Uncharacterized protein</fullName>
    </submittedName>
</protein>
<sequence>MFQDVALGSIGFKSKCTKTMKHAETATEPIEYVENSTDPRFGVVDGSTQTDPKATASSTAGKKDKKDTTDEDNATRRRVLESLERVGPTMLRELATNGTTSAYFAGFEKYLEASAETNIAKLFQLKFDYDTYFVQAPSQPQASSSNIAKKTEPLASSSLKLSCTGVSWNATGSAIAVAYGRFDHTGWCNYRSALCLWSVFHADFNPQKPTLVLETSSGLMCVAFHPKNPSLVAAGSFNGEVFVWDTEPEEYRFYASGIGDYFHREPVTKVAWVYDVQAAEYNIASVSGDGKVLFWRLKDKLAYPVEGYVMHLPGTGTSASNNSNSVHLAASGSTERKGYVIGGKSLAFCSNDKTSRSFIVGSEGGAVTRCFSKGMARSSYFKGEKKWTATAARLVGKLPSQRIPAIRHQVELYATEKKSKEITLAMVYEAKLDPNSLYPSAMDFAFEQHGGPVYDVSFSPFQKSLFLSCSSDGTARVYSYAQREPVLSLEVTPSSAYLYAIEWSRTRPMVFGVAAEDGNVYIYDLKVDRVNPVVVLSGKDPIAPSSSTSSSAAQPPQSSKAPSSPMFSLDFNPRQRNFIAAGDASGSVHIWKLSWQLANLQSGEVAMLEALEATPE</sequence>
<keyword evidence="8" id="KW-1185">Reference proteome</keyword>
<evidence type="ECO:0000256" key="1">
    <source>
        <dbReference type="ARBA" id="ARBA00004496"/>
    </source>
</evidence>
<keyword evidence="3 5" id="KW-0853">WD repeat</keyword>
<dbReference type="EnsemblProtists" id="PYU1_T002877">
    <property type="protein sequence ID" value="PYU1_T002877"/>
    <property type="gene ID" value="PYU1_G002874"/>
</dbReference>
<dbReference type="PROSITE" id="PS00678">
    <property type="entry name" value="WD_REPEATS_1"/>
    <property type="match status" value="1"/>
</dbReference>
<evidence type="ECO:0000313" key="8">
    <source>
        <dbReference type="Proteomes" id="UP000019132"/>
    </source>
</evidence>
<evidence type="ECO:0000313" key="7">
    <source>
        <dbReference type="EnsemblProtists" id="PYU1_T002877"/>
    </source>
</evidence>
<dbReference type="Proteomes" id="UP000019132">
    <property type="component" value="Unassembled WGS sequence"/>
</dbReference>
<dbReference type="InterPro" id="IPR001680">
    <property type="entry name" value="WD40_rpt"/>
</dbReference>
<evidence type="ECO:0000256" key="4">
    <source>
        <dbReference type="ARBA" id="ARBA00022737"/>
    </source>
</evidence>
<reference evidence="8" key="1">
    <citation type="journal article" date="2010" name="Genome Biol.">
        <title>Genome sequence of the necrotrophic plant pathogen Pythium ultimum reveals original pathogenicity mechanisms and effector repertoire.</title>
        <authorList>
            <person name="Levesque C.A."/>
            <person name="Brouwer H."/>
            <person name="Cano L."/>
            <person name="Hamilton J.P."/>
            <person name="Holt C."/>
            <person name="Huitema E."/>
            <person name="Raffaele S."/>
            <person name="Robideau G.P."/>
            <person name="Thines M."/>
            <person name="Win J."/>
            <person name="Zerillo M.M."/>
            <person name="Beakes G.W."/>
            <person name="Boore J.L."/>
            <person name="Busam D."/>
            <person name="Dumas B."/>
            <person name="Ferriera S."/>
            <person name="Fuerstenberg S.I."/>
            <person name="Gachon C.M."/>
            <person name="Gaulin E."/>
            <person name="Govers F."/>
            <person name="Grenville-Briggs L."/>
            <person name="Horner N."/>
            <person name="Hostetler J."/>
            <person name="Jiang R.H."/>
            <person name="Johnson J."/>
            <person name="Krajaejun T."/>
            <person name="Lin H."/>
            <person name="Meijer H.J."/>
            <person name="Moore B."/>
            <person name="Morris P."/>
            <person name="Phuntmart V."/>
            <person name="Puiu D."/>
            <person name="Shetty J."/>
            <person name="Stajich J.E."/>
            <person name="Tripathy S."/>
            <person name="Wawra S."/>
            <person name="van West P."/>
            <person name="Whitty B.R."/>
            <person name="Coutinho P.M."/>
            <person name="Henrissat B."/>
            <person name="Martin F."/>
            <person name="Thomas P.D."/>
            <person name="Tyler B.M."/>
            <person name="De Vries R.P."/>
            <person name="Kamoun S."/>
            <person name="Yandell M."/>
            <person name="Tisserat N."/>
            <person name="Buell C.R."/>
        </authorList>
    </citation>
    <scope>NUCLEOTIDE SEQUENCE</scope>
    <source>
        <strain evidence="8">DAOM:BR144</strain>
    </source>
</reference>
<evidence type="ECO:0000256" key="5">
    <source>
        <dbReference type="PROSITE-ProRule" id="PRU00221"/>
    </source>
</evidence>
<dbReference type="SMART" id="SM00320">
    <property type="entry name" value="WD40"/>
    <property type="match status" value="5"/>
</dbReference>
<evidence type="ECO:0000256" key="3">
    <source>
        <dbReference type="ARBA" id="ARBA00022574"/>
    </source>
</evidence>
<dbReference type="GO" id="GO:0042073">
    <property type="term" value="P:intraciliary transport"/>
    <property type="evidence" value="ECO:0007669"/>
    <property type="project" value="TreeGrafter"/>
</dbReference>
<dbReference type="PROSITE" id="PS50082">
    <property type="entry name" value="WD_REPEATS_2"/>
    <property type="match status" value="1"/>
</dbReference>
<dbReference type="VEuPathDB" id="FungiDB:PYU1_G002874"/>
<dbReference type="GO" id="GO:0045503">
    <property type="term" value="F:dynein light chain binding"/>
    <property type="evidence" value="ECO:0007669"/>
    <property type="project" value="TreeGrafter"/>
</dbReference>
<feature type="region of interest" description="Disordered" evidence="6">
    <location>
        <begin position="543"/>
        <end position="566"/>
    </location>
</feature>
<organism evidence="7 8">
    <name type="scientific">Globisporangium ultimum (strain ATCC 200006 / CBS 805.95 / DAOM BR144)</name>
    <name type="common">Pythium ultimum</name>
    <dbReference type="NCBI Taxonomy" id="431595"/>
    <lineage>
        <taxon>Eukaryota</taxon>
        <taxon>Sar</taxon>
        <taxon>Stramenopiles</taxon>
        <taxon>Oomycota</taxon>
        <taxon>Peronosporomycetes</taxon>
        <taxon>Pythiales</taxon>
        <taxon>Pythiaceae</taxon>
        <taxon>Globisporangium</taxon>
    </lineage>
</organism>
<dbReference type="InterPro" id="IPR036322">
    <property type="entry name" value="WD40_repeat_dom_sf"/>
</dbReference>
<dbReference type="OMA" id="SYVCAWN"/>
<dbReference type="InterPro" id="IPR019775">
    <property type="entry name" value="WD40_repeat_CS"/>
</dbReference>
<dbReference type="Gene3D" id="2.130.10.10">
    <property type="entry name" value="YVTN repeat-like/Quinoprotein amine dehydrogenase"/>
    <property type="match status" value="2"/>
</dbReference>
<reference evidence="8" key="2">
    <citation type="submission" date="2010-04" db="EMBL/GenBank/DDBJ databases">
        <authorList>
            <person name="Buell R."/>
            <person name="Hamilton J."/>
            <person name="Hostetler J."/>
        </authorList>
    </citation>
    <scope>NUCLEOTIDE SEQUENCE [LARGE SCALE GENOMIC DNA]</scope>
    <source>
        <strain evidence="8">DAOM:BR144</strain>
    </source>
</reference>
<dbReference type="STRING" id="431595.K3WD36"/>
<dbReference type="PANTHER" id="PTHR12442:SF26">
    <property type="entry name" value="CYTOPLASMIC DYNEIN 2 INTERMEDIATE CHAIN 2"/>
    <property type="match status" value="1"/>
</dbReference>
<feature type="compositionally biased region" description="Basic and acidic residues" evidence="6">
    <location>
        <begin position="61"/>
        <end position="75"/>
    </location>
</feature>
<proteinExistence type="predicted"/>
<dbReference type="SUPFAM" id="SSF50978">
    <property type="entry name" value="WD40 repeat-like"/>
    <property type="match status" value="1"/>
</dbReference>
<dbReference type="HOGENOM" id="CLU_031167_0_0_1"/>
<name>K3WD36_GLOUD</name>
<comment type="subcellular location">
    <subcellularLocation>
        <location evidence="1">Cytoplasm</location>
    </subcellularLocation>
</comment>
<dbReference type="Pfam" id="PF00400">
    <property type="entry name" value="WD40"/>
    <property type="match status" value="2"/>
</dbReference>
<reference evidence="7" key="3">
    <citation type="submission" date="2015-02" db="UniProtKB">
        <authorList>
            <consortium name="EnsemblProtists"/>
        </authorList>
    </citation>
    <scope>IDENTIFICATION</scope>
    <source>
        <strain evidence="7">DAOM BR144</strain>
    </source>
</reference>
<dbReference type="EMBL" id="GL376628">
    <property type="status" value="NOT_ANNOTATED_CDS"/>
    <property type="molecule type" value="Genomic_DNA"/>
</dbReference>
<dbReference type="eggNOG" id="KOG1587">
    <property type="taxonomic scope" value="Eukaryota"/>
</dbReference>
<dbReference type="GO" id="GO:0005868">
    <property type="term" value="C:cytoplasmic dynein complex"/>
    <property type="evidence" value="ECO:0007669"/>
    <property type="project" value="TreeGrafter"/>
</dbReference>
<keyword evidence="2" id="KW-0963">Cytoplasm</keyword>
<feature type="compositionally biased region" description="Low complexity" evidence="6">
    <location>
        <begin position="543"/>
        <end position="565"/>
    </location>
</feature>
<evidence type="ECO:0000256" key="6">
    <source>
        <dbReference type="SAM" id="MobiDB-lite"/>
    </source>
</evidence>
<keyword evidence="4" id="KW-0677">Repeat</keyword>